<feature type="region of interest" description="Disordered" evidence="1">
    <location>
        <begin position="1"/>
        <end position="46"/>
    </location>
</feature>
<dbReference type="Proteomes" id="UP000740883">
    <property type="component" value="Unassembled WGS sequence"/>
</dbReference>
<gene>
    <name evidence="2" type="primary">Nup98-96</name>
    <name evidence="2" type="ORF">NGRA_1777</name>
</gene>
<reference evidence="2 3" key="1">
    <citation type="journal article" date="2020" name="Genome Biol. Evol.">
        <title>Comparative genomics of strictly vertically transmitted, feminizing microsporidia endosymbionts of amphipod crustaceans.</title>
        <authorList>
            <person name="Cormier A."/>
            <person name="Chebbi M.A."/>
            <person name="Giraud I."/>
            <person name="Wattier R."/>
            <person name="Teixeira M."/>
            <person name="Gilbert C."/>
            <person name="Rigaud T."/>
            <person name="Cordaux R."/>
        </authorList>
    </citation>
    <scope>NUCLEOTIDE SEQUENCE [LARGE SCALE GENOMIC DNA]</scope>
    <source>
        <strain evidence="2 3">Ou3-Ou53</strain>
    </source>
</reference>
<feature type="compositionally biased region" description="Low complexity" evidence="1">
    <location>
        <begin position="400"/>
        <end position="415"/>
    </location>
</feature>
<protein>
    <submittedName>
        <fullName evidence="2">Nuclear pore complex protein Nup98-Nup96</fullName>
    </submittedName>
</protein>
<dbReference type="EMBL" id="SBJO01000137">
    <property type="protein sequence ID" value="KAF9762745.1"/>
    <property type="molecule type" value="Genomic_DNA"/>
</dbReference>
<feature type="region of interest" description="Disordered" evidence="1">
    <location>
        <begin position="287"/>
        <end position="415"/>
    </location>
</feature>
<feature type="compositionally biased region" description="Polar residues" evidence="1">
    <location>
        <begin position="361"/>
        <end position="373"/>
    </location>
</feature>
<comment type="caution">
    <text evidence="2">The sequence shown here is derived from an EMBL/GenBank/DDBJ whole genome shotgun (WGS) entry which is preliminary data.</text>
</comment>
<sequence length="415" mass="43203">MNQNNNSLNNIFKSGMFTSTPQKEPTPSPFGSSQSNANVFGAPQQTFGSSNIFQPTQQTPFGQQNTNSSFGTSFFTTPKPQGNVFGALGSSGAVQPLPAPTNSFGAQPATSTGFGTASNPFGSSTAFGSTPTPTTNTFGTSNTFGSTTPFGTTTGTFGSAPTSTSTFGTNTAQNQTGWTTPSTFGSTTPSSFSAFQTNNLSIGSMKNGTRDTPYQDTRVKDGIGSIDIKHINAMNEYLRKSNDELRNEDYNLGRKAITSGNQPSATNSVFGSTPFSSTGNNMGVNISSSTNPFSNAQPSSTPFSTPFNTTTSSTPFNTTTSSTPFNTTTTSTPFNTTTNNTTTSTTPFNTTTNTNTIPFGITSNPFNNTQTAPSPFAVPGNTPQQPFASSTPQSSNPFGTSSQSTTFSNNSTLNS</sequence>
<dbReference type="OrthoDB" id="2191699at2759"/>
<evidence type="ECO:0000256" key="1">
    <source>
        <dbReference type="SAM" id="MobiDB-lite"/>
    </source>
</evidence>
<evidence type="ECO:0000313" key="3">
    <source>
        <dbReference type="Proteomes" id="UP000740883"/>
    </source>
</evidence>
<organism evidence="2 3">
    <name type="scientific">Nosema granulosis</name>
    <dbReference type="NCBI Taxonomy" id="83296"/>
    <lineage>
        <taxon>Eukaryota</taxon>
        <taxon>Fungi</taxon>
        <taxon>Fungi incertae sedis</taxon>
        <taxon>Microsporidia</taxon>
        <taxon>Nosematidae</taxon>
        <taxon>Nosema</taxon>
    </lineage>
</organism>
<name>A0A9P6KYS3_9MICR</name>
<feature type="non-terminal residue" evidence="2">
    <location>
        <position position="415"/>
    </location>
</feature>
<dbReference type="AlphaFoldDB" id="A0A9P6KYS3"/>
<dbReference type="Gene3D" id="1.10.10.2360">
    <property type="match status" value="1"/>
</dbReference>
<feature type="compositionally biased region" description="Low complexity" evidence="1">
    <location>
        <begin position="298"/>
        <end position="356"/>
    </location>
</feature>
<accession>A0A9P6KYS3</accession>
<evidence type="ECO:0000313" key="2">
    <source>
        <dbReference type="EMBL" id="KAF9762745.1"/>
    </source>
</evidence>
<proteinExistence type="predicted"/>
<feature type="compositionally biased region" description="Polar residues" evidence="1">
    <location>
        <begin position="287"/>
        <end position="297"/>
    </location>
</feature>
<feature type="compositionally biased region" description="Polar residues" evidence="1">
    <location>
        <begin position="381"/>
        <end position="399"/>
    </location>
</feature>
<keyword evidence="3" id="KW-1185">Reference proteome</keyword>